<dbReference type="InterPro" id="IPR032310">
    <property type="entry name" value="NLS_NINJA_AFP-like"/>
</dbReference>
<dbReference type="InterPro" id="IPR012463">
    <property type="entry name" value="Ninja_motif"/>
</dbReference>
<feature type="compositionally biased region" description="Low complexity" evidence="5">
    <location>
        <begin position="316"/>
        <end position="328"/>
    </location>
</feature>
<evidence type="ECO:0000259" key="7">
    <source>
        <dbReference type="Pfam" id="PF16135"/>
    </source>
</evidence>
<dbReference type="InterPro" id="IPR031307">
    <property type="entry name" value="Ninja_fam"/>
</dbReference>
<dbReference type="GO" id="GO:0009737">
    <property type="term" value="P:response to abscisic acid"/>
    <property type="evidence" value="ECO:0007669"/>
    <property type="project" value="TreeGrafter"/>
</dbReference>
<organism evidence="8">
    <name type="scientific">Sesamum latifolium</name>
    <dbReference type="NCBI Taxonomy" id="2727402"/>
    <lineage>
        <taxon>Eukaryota</taxon>
        <taxon>Viridiplantae</taxon>
        <taxon>Streptophyta</taxon>
        <taxon>Embryophyta</taxon>
        <taxon>Tracheophyta</taxon>
        <taxon>Spermatophyta</taxon>
        <taxon>Magnoliopsida</taxon>
        <taxon>eudicotyledons</taxon>
        <taxon>Gunneridae</taxon>
        <taxon>Pentapetalae</taxon>
        <taxon>asterids</taxon>
        <taxon>lamiids</taxon>
        <taxon>Lamiales</taxon>
        <taxon>Pedaliaceae</taxon>
        <taxon>Sesamum</taxon>
    </lineage>
</organism>
<accession>A0AAW2UVC6</accession>
<gene>
    <name evidence="8" type="ORF">Slati_3098600</name>
</gene>
<reference evidence="8" key="1">
    <citation type="submission" date="2020-06" db="EMBL/GenBank/DDBJ databases">
        <authorList>
            <person name="Li T."/>
            <person name="Hu X."/>
            <person name="Zhang T."/>
            <person name="Song X."/>
            <person name="Zhang H."/>
            <person name="Dai N."/>
            <person name="Sheng W."/>
            <person name="Hou X."/>
            <person name="Wei L."/>
        </authorList>
    </citation>
    <scope>NUCLEOTIDE SEQUENCE</scope>
    <source>
        <strain evidence="8">KEN1</strain>
        <tissue evidence="8">Leaf</tissue>
    </source>
</reference>
<feature type="region of interest" description="Disordered" evidence="5">
    <location>
        <begin position="233"/>
        <end position="267"/>
    </location>
</feature>
<dbReference type="AlphaFoldDB" id="A0AAW2UVC6"/>
<sequence length="438" mass="47480">MGDGEDCKKKNIARTIEMDNLSLDISANSRLSRDLLQRFMGTASEYEEAVKEEEDEEIELNLGLSLGGRFGVDKSSKKLVRSSSVASCLPVVRDDNDVVAPAPVVYSGLARTSSLPVETEEEWRKRKELQTLRRMEAKRRRSEKQRNLRSEKEGGGSGGGTLSLEERKEIEVNLRERLDREKSLSKRAGSSLRSQFGLSSWAAAAASQAILRSGLDAALGKGKGSYVGSSGGIQGLGQPASQGSVESKGGSSSSVSDLESKTLQDTSNMSLENHRHSICGFELENVVRICLVWIKSIIYDKSAYVCELSPASIQSLQEGGSQELGSSGTKTREQTSRMTGSETDSPSKRPEASRTRGKEVGTNSLEDMPCVFTKGDGPNGRRVDGILYKYGKGEEVRIMCVCHGSFHSPAEFVKHAGGTDVDHPLKHIVVNPNSSSLL</sequence>
<reference evidence="8" key="2">
    <citation type="journal article" date="2024" name="Plant">
        <title>Genomic evolution and insights into agronomic trait innovations of Sesamum species.</title>
        <authorList>
            <person name="Miao H."/>
            <person name="Wang L."/>
            <person name="Qu L."/>
            <person name="Liu H."/>
            <person name="Sun Y."/>
            <person name="Le M."/>
            <person name="Wang Q."/>
            <person name="Wei S."/>
            <person name="Zheng Y."/>
            <person name="Lin W."/>
            <person name="Duan Y."/>
            <person name="Cao H."/>
            <person name="Xiong S."/>
            <person name="Wang X."/>
            <person name="Wei L."/>
            <person name="Li C."/>
            <person name="Ma Q."/>
            <person name="Ju M."/>
            <person name="Zhao R."/>
            <person name="Li G."/>
            <person name="Mu C."/>
            <person name="Tian Q."/>
            <person name="Mei H."/>
            <person name="Zhang T."/>
            <person name="Gao T."/>
            <person name="Zhang H."/>
        </authorList>
    </citation>
    <scope>NUCLEOTIDE SEQUENCE</scope>
    <source>
        <strain evidence="8">KEN1</strain>
    </source>
</reference>
<keyword evidence="3 4" id="KW-0539">Nucleus</keyword>
<comment type="subcellular location">
    <subcellularLocation>
        <location evidence="1 4">Nucleus</location>
    </subcellularLocation>
</comment>
<dbReference type="Pfam" id="PF16136">
    <property type="entry name" value="NLS_NINJA_AFP"/>
    <property type="match status" value="1"/>
</dbReference>
<name>A0AAW2UVC6_9LAMI</name>
<feature type="region of interest" description="Disordered" evidence="5">
    <location>
        <begin position="316"/>
        <end position="361"/>
    </location>
</feature>
<feature type="compositionally biased region" description="Basic and acidic residues" evidence="5">
    <location>
        <begin position="345"/>
        <end position="359"/>
    </location>
</feature>
<dbReference type="InterPro" id="IPR032308">
    <property type="entry name" value="TDBD"/>
</dbReference>
<dbReference type="PANTHER" id="PTHR31413">
    <property type="entry name" value="AFP HOMOLOG 2"/>
    <property type="match status" value="1"/>
</dbReference>
<evidence type="ECO:0000256" key="4">
    <source>
        <dbReference type="RuleBase" id="RU369029"/>
    </source>
</evidence>
<feature type="compositionally biased region" description="Basic and acidic residues" evidence="5">
    <location>
        <begin position="144"/>
        <end position="154"/>
    </location>
</feature>
<evidence type="ECO:0000256" key="2">
    <source>
        <dbReference type="ARBA" id="ARBA00006081"/>
    </source>
</evidence>
<feature type="compositionally biased region" description="Low complexity" evidence="5">
    <location>
        <begin position="241"/>
        <end position="257"/>
    </location>
</feature>
<dbReference type="GO" id="GO:0045892">
    <property type="term" value="P:negative regulation of DNA-templated transcription"/>
    <property type="evidence" value="ECO:0007669"/>
    <property type="project" value="TreeGrafter"/>
</dbReference>
<evidence type="ECO:0000256" key="1">
    <source>
        <dbReference type="ARBA" id="ARBA00004123"/>
    </source>
</evidence>
<evidence type="ECO:0000313" key="8">
    <source>
        <dbReference type="EMBL" id="KAL0420757.1"/>
    </source>
</evidence>
<dbReference type="EMBL" id="JACGWN010000011">
    <property type="protein sequence ID" value="KAL0420757.1"/>
    <property type="molecule type" value="Genomic_DNA"/>
</dbReference>
<dbReference type="GO" id="GO:0007165">
    <property type="term" value="P:signal transduction"/>
    <property type="evidence" value="ECO:0007669"/>
    <property type="project" value="InterPro"/>
</dbReference>
<evidence type="ECO:0000256" key="3">
    <source>
        <dbReference type="ARBA" id="ARBA00023242"/>
    </source>
</evidence>
<comment type="similarity">
    <text evidence="2 4">Belongs to the Ninja family.</text>
</comment>
<protein>
    <recommendedName>
        <fullName evidence="4">Ninja-family protein</fullName>
    </recommendedName>
    <alternativeName>
        <fullName evidence="4">ABI-binding protein</fullName>
    </alternativeName>
</protein>
<feature type="domain" description="Ethylene-responsive binding factor-associated repression" evidence="6">
    <location>
        <begin position="53"/>
        <end position="87"/>
    </location>
</feature>
<evidence type="ECO:0000256" key="5">
    <source>
        <dbReference type="SAM" id="MobiDB-lite"/>
    </source>
</evidence>
<comment type="function">
    <text evidence="4">Acts as a negative regulator of abscisic acid (ABA) response.</text>
</comment>
<evidence type="ECO:0000259" key="6">
    <source>
        <dbReference type="Pfam" id="PF07897"/>
    </source>
</evidence>
<feature type="domain" description="Tify" evidence="7">
    <location>
        <begin position="397"/>
        <end position="430"/>
    </location>
</feature>
<feature type="region of interest" description="Disordered" evidence="5">
    <location>
        <begin position="134"/>
        <end position="166"/>
    </location>
</feature>
<comment type="caution">
    <text evidence="8">The sequence shown here is derived from an EMBL/GenBank/DDBJ whole genome shotgun (WGS) entry which is preliminary data.</text>
</comment>
<proteinExistence type="inferred from homology"/>
<dbReference type="PANTHER" id="PTHR31413:SF46">
    <property type="entry name" value="NINJA-FAMILY PROTEIN AFP1"/>
    <property type="match status" value="1"/>
</dbReference>
<dbReference type="Pfam" id="PF07897">
    <property type="entry name" value="EAR"/>
    <property type="match status" value="1"/>
</dbReference>
<dbReference type="GO" id="GO:0005634">
    <property type="term" value="C:nucleus"/>
    <property type="evidence" value="ECO:0007669"/>
    <property type="project" value="UniProtKB-SubCell"/>
</dbReference>
<dbReference type="Pfam" id="PF16135">
    <property type="entry name" value="TDBD"/>
    <property type="match status" value="1"/>
</dbReference>